<evidence type="ECO:0000259" key="4">
    <source>
        <dbReference type="PROSITE" id="PS50949"/>
    </source>
</evidence>
<dbReference type="STRING" id="1121362.A605_10605"/>
<dbReference type="OrthoDB" id="3210131at2"/>
<dbReference type="PANTHER" id="PTHR44846">
    <property type="entry name" value="MANNOSYL-D-GLYCERATE TRANSPORT/METABOLISM SYSTEM REPRESSOR MNGR-RELATED"/>
    <property type="match status" value="1"/>
</dbReference>
<dbReference type="Proteomes" id="UP000011723">
    <property type="component" value="Chromosome"/>
</dbReference>
<dbReference type="Gene3D" id="1.10.10.10">
    <property type="entry name" value="Winged helix-like DNA-binding domain superfamily/Winged helix DNA-binding domain"/>
    <property type="match status" value="1"/>
</dbReference>
<proteinExistence type="predicted"/>
<organism evidence="5 6">
    <name type="scientific">Corynebacterium halotolerans YIM 70093 = DSM 44683</name>
    <dbReference type="NCBI Taxonomy" id="1121362"/>
    <lineage>
        <taxon>Bacteria</taxon>
        <taxon>Bacillati</taxon>
        <taxon>Actinomycetota</taxon>
        <taxon>Actinomycetes</taxon>
        <taxon>Mycobacteriales</taxon>
        <taxon>Corynebacteriaceae</taxon>
        <taxon>Corynebacterium</taxon>
    </lineage>
</organism>
<dbReference type="PANTHER" id="PTHR44846:SF17">
    <property type="entry name" value="GNTR-FAMILY TRANSCRIPTIONAL REGULATOR"/>
    <property type="match status" value="1"/>
</dbReference>
<dbReference type="InterPro" id="IPR000524">
    <property type="entry name" value="Tscrpt_reg_HTH_GntR"/>
</dbReference>
<dbReference type="Pfam" id="PF07702">
    <property type="entry name" value="UTRA"/>
    <property type="match status" value="1"/>
</dbReference>
<protein>
    <recommendedName>
        <fullName evidence="4">HTH gntR-type domain-containing protein</fullName>
    </recommendedName>
</protein>
<dbReference type="PATRIC" id="fig|1121362.3.peg.2149"/>
<keyword evidence="6" id="KW-1185">Reference proteome</keyword>
<dbReference type="KEGG" id="chn:A605_10605"/>
<dbReference type="Gene3D" id="3.40.1410.10">
    <property type="entry name" value="Chorismate lyase-like"/>
    <property type="match status" value="1"/>
</dbReference>
<dbReference type="GO" id="GO:0045892">
    <property type="term" value="P:negative regulation of DNA-templated transcription"/>
    <property type="evidence" value="ECO:0007669"/>
    <property type="project" value="TreeGrafter"/>
</dbReference>
<evidence type="ECO:0000256" key="1">
    <source>
        <dbReference type="ARBA" id="ARBA00023015"/>
    </source>
</evidence>
<dbReference type="InterPro" id="IPR050679">
    <property type="entry name" value="Bact_HTH_transcr_reg"/>
</dbReference>
<dbReference type="InterPro" id="IPR036388">
    <property type="entry name" value="WH-like_DNA-bd_sf"/>
</dbReference>
<dbReference type="RefSeq" id="WP_015401537.1">
    <property type="nucleotide sequence ID" value="NC_020302.1"/>
</dbReference>
<sequence>MNPTRPLQQHEEIAAWLRDAIGTREFSPGDPLPSEAELCRRFNSSRGPVRQAMATLRSEGLISSGRGRRSTVLETTPTETFEATISATTAFQRLGAIPGQETRWVARRPAPADVAAALGVAEGGPIVSVHRLRLADAVPVLVERQNYPLEIGRHLLDFDPDAGSVHRRLLDAGVDYDNLARSFDAIPADADDAELLDIAPGTPLLRLTLRAFTRAGEPVEFSDYRYRSDLVTLGVNTVRGNPSPLWMEIRR</sequence>
<dbReference type="CDD" id="cd07377">
    <property type="entry name" value="WHTH_GntR"/>
    <property type="match status" value="1"/>
</dbReference>
<dbReference type="HOGENOM" id="CLU_063236_2_2_11"/>
<gene>
    <name evidence="5" type="ORF">A605_10605</name>
</gene>
<evidence type="ECO:0000256" key="3">
    <source>
        <dbReference type="ARBA" id="ARBA00023163"/>
    </source>
</evidence>
<name>M1P8X3_9CORY</name>
<dbReference type="GO" id="GO:0003700">
    <property type="term" value="F:DNA-binding transcription factor activity"/>
    <property type="evidence" value="ECO:0007669"/>
    <property type="project" value="InterPro"/>
</dbReference>
<dbReference type="InterPro" id="IPR036390">
    <property type="entry name" value="WH_DNA-bd_sf"/>
</dbReference>
<dbReference type="SUPFAM" id="SSF64288">
    <property type="entry name" value="Chorismate lyase-like"/>
    <property type="match status" value="1"/>
</dbReference>
<feature type="domain" description="HTH gntR-type" evidence="4">
    <location>
        <begin position="7"/>
        <end position="75"/>
    </location>
</feature>
<dbReference type="InterPro" id="IPR028978">
    <property type="entry name" value="Chorismate_lyase_/UTRA_dom_sf"/>
</dbReference>
<accession>M1P8X3</accession>
<dbReference type="InterPro" id="IPR011663">
    <property type="entry name" value="UTRA"/>
</dbReference>
<evidence type="ECO:0000313" key="6">
    <source>
        <dbReference type="Proteomes" id="UP000011723"/>
    </source>
</evidence>
<dbReference type="PRINTS" id="PR00035">
    <property type="entry name" value="HTHGNTR"/>
</dbReference>
<dbReference type="SUPFAM" id="SSF46785">
    <property type="entry name" value="Winged helix' DNA-binding domain"/>
    <property type="match status" value="1"/>
</dbReference>
<dbReference type="Pfam" id="PF00392">
    <property type="entry name" value="GntR"/>
    <property type="match status" value="1"/>
</dbReference>
<evidence type="ECO:0000256" key="2">
    <source>
        <dbReference type="ARBA" id="ARBA00023125"/>
    </source>
</evidence>
<dbReference type="SMART" id="SM00866">
    <property type="entry name" value="UTRA"/>
    <property type="match status" value="1"/>
</dbReference>
<evidence type="ECO:0000313" key="5">
    <source>
        <dbReference type="EMBL" id="AGF73121.1"/>
    </source>
</evidence>
<keyword evidence="1" id="KW-0805">Transcription regulation</keyword>
<dbReference type="GO" id="GO:0003677">
    <property type="term" value="F:DNA binding"/>
    <property type="evidence" value="ECO:0007669"/>
    <property type="project" value="UniProtKB-KW"/>
</dbReference>
<dbReference type="eggNOG" id="COG2188">
    <property type="taxonomic scope" value="Bacteria"/>
</dbReference>
<reference evidence="5 6" key="1">
    <citation type="journal article" date="2012" name="Stand. Genomic Sci.">
        <title>Genome sequence of the halotolerant bacterium Corynebacterium halotolerans type strain YIM 70093(T) (= DSM 44683(T)).</title>
        <authorList>
            <person name="Ruckert C."/>
            <person name="Albersmeier A."/>
            <person name="Al-Dilaimi A."/>
            <person name="Niehaus K."/>
            <person name="Szczepanowski R."/>
            <person name="Kalinowski J."/>
        </authorList>
    </citation>
    <scope>NUCLEOTIDE SEQUENCE [LARGE SCALE GENOMIC DNA]</scope>
    <source>
        <strain evidence="5">YIM 70093</strain>
    </source>
</reference>
<keyword evidence="3" id="KW-0804">Transcription</keyword>
<dbReference type="AlphaFoldDB" id="M1P8X3"/>
<dbReference type="EMBL" id="CP003697">
    <property type="protein sequence ID" value="AGF73121.1"/>
    <property type="molecule type" value="Genomic_DNA"/>
</dbReference>
<keyword evidence="2" id="KW-0238">DNA-binding</keyword>
<dbReference type="SMART" id="SM00345">
    <property type="entry name" value="HTH_GNTR"/>
    <property type="match status" value="1"/>
</dbReference>
<dbReference type="PROSITE" id="PS50949">
    <property type="entry name" value="HTH_GNTR"/>
    <property type="match status" value="1"/>
</dbReference>